<evidence type="ECO:0000313" key="3">
    <source>
        <dbReference type="EMBL" id="MFD0913147.1"/>
    </source>
</evidence>
<dbReference type="Pfam" id="PF07603">
    <property type="entry name" value="Lcl_C"/>
    <property type="match status" value="1"/>
</dbReference>
<reference evidence="4" key="1">
    <citation type="journal article" date="2019" name="Int. J. Syst. Evol. Microbiol.">
        <title>The Global Catalogue of Microorganisms (GCM) 10K type strain sequencing project: providing services to taxonomists for standard genome sequencing and annotation.</title>
        <authorList>
            <consortium name="The Broad Institute Genomics Platform"/>
            <consortium name="The Broad Institute Genome Sequencing Center for Infectious Disease"/>
            <person name="Wu L."/>
            <person name="Ma J."/>
        </authorList>
    </citation>
    <scope>NUCLEOTIDE SEQUENCE [LARGE SCALE GENOMIC DNA]</scope>
    <source>
        <strain evidence="4">CCUG 58412</strain>
    </source>
</reference>
<organism evidence="3 4">
    <name type="scientific">Methylophilus luteus</name>
    <dbReference type="NCBI Taxonomy" id="640108"/>
    <lineage>
        <taxon>Bacteria</taxon>
        <taxon>Pseudomonadati</taxon>
        <taxon>Pseudomonadota</taxon>
        <taxon>Betaproteobacteria</taxon>
        <taxon>Nitrosomonadales</taxon>
        <taxon>Methylophilaceae</taxon>
        <taxon>Methylophilus</taxon>
    </lineage>
</organism>
<sequence>MFKLSTNSNIGKSLISGVMALASMHAQAELTSYQSNGVDLVYSSLSDVIWTKDANLIYSMIKDKGFDNLVNSVIAANSNRTLGLSASDFEGGPLSRYGIVSWFGGMAFANYLNSISYGGRNNWRLPTVANTNTGWGLTTNDSVGGDELTELFYKELGGSAYQKLPDTQIFANEQFDAYWTGTEFGANSNNAWFFMNNEGNQQVLSKTAYRMYAWFVSPSLASTVPEPESMAMLFAGLCLIGYINRHRSA</sequence>
<evidence type="ECO:0000313" key="4">
    <source>
        <dbReference type="Proteomes" id="UP001597128"/>
    </source>
</evidence>
<accession>A0ABW3F6F0</accession>
<evidence type="ECO:0000259" key="2">
    <source>
        <dbReference type="Pfam" id="PF07603"/>
    </source>
</evidence>
<dbReference type="NCBIfam" id="TIGR02595">
    <property type="entry name" value="PEP_CTERM"/>
    <property type="match status" value="1"/>
</dbReference>
<dbReference type="InterPro" id="IPR011460">
    <property type="entry name" value="Lcl_C"/>
</dbReference>
<feature type="chain" id="PRO_5046872645" evidence="1">
    <location>
        <begin position="29"/>
        <end position="249"/>
    </location>
</feature>
<dbReference type="Proteomes" id="UP001597128">
    <property type="component" value="Unassembled WGS sequence"/>
</dbReference>
<dbReference type="RefSeq" id="WP_379056410.1">
    <property type="nucleotide sequence ID" value="NZ_JBHTKB010000001.1"/>
</dbReference>
<name>A0ABW3F6F0_9PROT</name>
<gene>
    <name evidence="3" type="ORF">ACFQ1Z_06270</name>
</gene>
<evidence type="ECO:0000256" key="1">
    <source>
        <dbReference type="SAM" id="SignalP"/>
    </source>
</evidence>
<keyword evidence="4" id="KW-1185">Reference proteome</keyword>
<dbReference type="InterPro" id="IPR013424">
    <property type="entry name" value="Ice-binding_C"/>
</dbReference>
<protein>
    <submittedName>
        <fullName evidence="3">DUF1566 domain-containing protein</fullName>
    </submittedName>
</protein>
<comment type="caution">
    <text evidence="3">The sequence shown here is derived from an EMBL/GenBank/DDBJ whole genome shotgun (WGS) entry which is preliminary data.</text>
</comment>
<proteinExistence type="predicted"/>
<keyword evidence="1" id="KW-0732">Signal</keyword>
<dbReference type="EMBL" id="JBHTKB010000001">
    <property type="protein sequence ID" value="MFD0913147.1"/>
    <property type="molecule type" value="Genomic_DNA"/>
</dbReference>
<feature type="domain" description="Lcl C-terminal" evidence="2">
    <location>
        <begin position="44"/>
        <end position="216"/>
    </location>
</feature>
<feature type="signal peptide" evidence="1">
    <location>
        <begin position="1"/>
        <end position="28"/>
    </location>
</feature>